<evidence type="ECO:0000256" key="1">
    <source>
        <dbReference type="ARBA" id="ARBA00001947"/>
    </source>
</evidence>
<keyword evidence="3" id="KW-1003">Cell membrane</keyword>
<proteinExistence type="predicted"/>
<evidence type="ECO:0000256" key="2">
    <source>
        <dbReference type="ARBA" id="ARBA00004651"/>
    </source>
</evidence>
<evidence type="ECO:0000256" key="9">
    <source>
        <dbReference type="ARBA" id="ARBA00022989"/>
    </source>
</evidence>
<keyword evidence="11 12" id="KW-0472">Membrane</keyword>
<keyword evidence="6" id="KW-0479">Metal-binding</keyword>
<sequence>MTAGVRALLSVLMLIGFYILALVELAAALAFAVWLASVAPAAVAVKLSAPLFIAIVGGVGWAMWQAIRAKNEPMPGVVLAPDQAPQLWAEVRRLAEGVGTRAPDELRIVPEVNAAVSEHAKLLGLIPGRRYLYIGLPLLQAMTVDQMRAVLAHELGHYSGAHTRLGAVAYRGRIAIAGAVSRIGTWNVAGWPFRLYARLYLLVDSAASRRQELEADAAAVRLAGKQAAVAALTEVTVVDLAYDFYLGRYVAPGAELGLLPDDVFAGFGDLLAAREEELAGLRERAAEQEQGSVWDTHPPLPVRIAAINALPEGSPSNDRRRATDLIPYLPQVSGRLHQLAINVNGREVLPWPQFTAATESRRLQGAADNIFREIARRLNRPMVGLAEVLDALAAGRAGELGEAFFDDVTRKEAAVKFAQPLEVLLMLAALRSERLSWRSSWTGSSTLVDADGKELDLAPVAELAVDPATLPQARARLLELGIEVAAAMAVETTATARGGDVIAGFGNVTFDGIESDLLVLDNGLIAIATKGDKDEGADRMKALVSAVPLTKLAEQHRFLPYEEFRKVTITKQVPIRAVIELHGGRTVELKESWTGDELHKGSRDVLHKVFAQFTGE</sequence>
<dbReference type="GO" id="GO:0004222">
    <property type="term" value="F:metalloendopeptidase activity"/>
    <property type="evidence" value="ECO:0007669"/>
    <property type="project" value="InterPro"/>
</dbReference>
<comment type="cofactor">
    <cofactor evidence="1">
        <name>Zn(2+)</name>
        <dbReference type="ChEBI" id="CHEBI:29105"/>
    </cofactor>
</comment>
<dbReference type="GO" id="GO:0006508">
    <property type="term" value="P:proteolysis"/>
    <property type="evidence" value="ECO:0007669"/>
    <property type="project" value="UniProtKB-KW"/>
</dbReference>
<feature type="domain" description="Peptidase M48" evidence="13">
    <location>
        <begin position="83"/>
        <end position="309"/>
    </location>
</feature>
<evidence type="ECO:0000313" key="15">
    <source>
        <dbReference type="Proteomes" id="UP000601223"/>
    </source>
</evidence>
<protein>
    <submittedName>
        <fullName evidence="14">Zn-dependent protease</fullName>
    </submittedName>
</protein>
<comment type="caution">
    <text evidence="14">The sequence shown here is derived from an EMBL/GenBank/DDBJ whole genome shotgun (WGS) entry which is preliminary data.</text>
</comment>
<dbReference type="Pfam" id="PF01435">
    <property type="entry name" value="Peptidase_M48"/>
    <property type="match status" value="1"/>
</dbReference>
<evidence type="ECO:0000256" key="7">
    <source>
        <dbReference type="ARBA" id="ARBA00022801"/>
    </source>
</evidence>
<reference evidence="14 15" key="1">
    <citation type="submission" date="2021-01" db="EMBL/GenBank/DDBJ databases">
        <title>Whole genome shotgun sequence of Catellatospora bangladeshensis NBRC 107357.</title>
        <authorList>
            <person name="Komaki H."/>
            <person name="Tamura T."/>
        </authorList>
    </citation>
    <scope>NUCLEOTIDE SEQUENCE [LARGE SCALE GENOMIC DNA]</scope>
    <source>
        <strain evidence="14 15">NBRC 107357</strain>
    </source>
</reference>
<evidence type="ECO:0000313" key="14">
    <source>
        <dbReference type="EMBL" id="GIF83597.1"/>
    </source>
</evidence>
<dbReference type="GO" id="GO:0005886">
    <property type="term" value="C:plasma membrane"/>
    <property type="evidence" value="ECO:0007669"/>
    <property type="project" value="UniProtKB-SubCell"/>
</dbReference>
<dbReference type="EMBL" id="BONF01000030">
    <property type="protein sequence ID" value="GIF83597.1"/>
    <property type="molecule type" value="Genomic_DNA"/>
</dbReference>
<dbReference type="RefSeq" id="WP_203750681.1">
    <property type="nucleotide sequence ID" value="NZ_BONF01000030.1"/>
</dbReference>
<evidence type="ECO:0000256" key="11">
    <source>
        <dbReference type="ARBA" id="ARBA00023136"/>
    </source>
</evidence>
<keyword evidence="4 14" id="KW-0645">Protease</keyword>
<keyword evidence="5 12" id="KW-0812">Transmembrane</keyword>
<dbReference type="InterPro" id="IPR001915">
    <property type="entry name" value="Peptidase_M48"/>
</dbReference>
<keyword evidence="10" id="KW-0482">Metalloprotease</keyword>
<evidence type="ECO:0000259" key="13">
    <source>
        <dbReference type="Pfam" id="PF01435"/>
    </source>
</evidence>
<dbReference type="CDD" id="cd07328">
    <property type="entry name" value="M48_Ste24p_like"/>
    <property type="match status" value="1"/>
</dbReference>
<evidence type="ECO:0000256" key="12">
    <source>
        <dbReference type="SAM" id="Phobius"/>
    </source>
</evidence>
<dbReference type="PANTHER" id="PTHR43221:SF1">
    <property type="entry name" value="PROTEASE HTPX"/>
    <property type="match status" value="1"/>
</dbReference>
<dbReference type="InterPro" id="IPR050083">
    <property type="entry name" value="HtpX_protease"/>
</dbReference>
<dbReference type="AlphaFoldDB" id="A0A8J3JEQ4"/>
<organism evidence="14 15">
    <name type="scientific">Catellatospora bangladeshensis</name>
    <dbReference type="NCBI Taxonomy" id="310355"/>
    <lineage>
        <taxon>Bacteria</taxon>
        <taxon>Bacillati</taxon>
        <taxon>Actinomycetota</taxon>
        <taxon>Actinomycetes</taxon>
        <taxon>Micromonosporales</taxon>
        <taxon>Micromonosporaceae</taxon>
        <taxon>Catellatospora</taxon>
    </lineage>
</organism>
<evidence type="ECO:0000256" key="5">
    <source>
        <dbReference type="ARBA" id="ARBA00022692"/>
    </source>
</evidence>
<evidence type="ECO:0000256" key="8">
    <source>
        <dbReference type="ARBA" id="ARBA00022833"/>
    </source>
</evidence>
<dbReference type="PANTHER" id="PTHR43221">
    <property type="entry name" value="PROTEASE HTPX"/>
    <property type="match status" value="1"/>
</dbReference>
<keyword evidence="15" id="KW-1185">Reference proteome</keyword>
<evidence type="ECO:0000256" key="3">
    <source>
        <dbReference type="ARBA" id="ARBA00022475"/>
    </source>
</evidence>
<keyword evidence="9 12" id="KW-1133">Transmembrane helix</keyword>
<evidence type="ECO:0000256" key="6">
    <source>
        <dbReference type="ARBA" id="ARBA00022723"/>
    </source>
</evidence>
<name>A0A8J3JEQ4_9ACTN</name>
<comment type="subcellular location">
    <subcellularLocation>
        <location evidence="2">Cell membrane</location>
        <topology evidence="2">Multi-pass membrane protein</topology>
    </subcellularLocation>
</comment>
<accession>A0A8J3JEQ4</accession>
<dbReference type="Proteomes" id="UP000601223">
    <property type="component" value="Unassembled WGS sequence"/>
</dbReference>
<evidence type="ECO:0000256" key="4">
    <source>
        <dbReference type="ARBA" id="ARBA00022670"/>
    </source>
</evidence>
<dbReference type="Gene3D" id="3.30.2010.10">
    <property type="entry name" value="Metalloproteases ('zincins'), catalytic domain"/>
    <property type="match status" value="1"/>
</dbReference>
<keyword evidence="8" id="KW-0862">Zinc</keyword>
<gene>
    <name evidence="14" type="ORF">Cba03nite_49460</name>
</gene>
<feature type="transmembrane region" description="Helical" evidence="12">
    <location>
        <begin position="41"/>
        <end position="64"/>
    </location>
</feature>
<evidence type="ECO:0000256" key="10">
    <source>
        <dbReference type="ARBA" id="ARBA00023049"/>
    </source>
</evidence>
<keyword evidence="7" id="KW-0378">Hydrolase</keyword>
<dbReference type="GO" id="GO:0046872">
    <property type="term" value="F:metal ion binding"/>
    <property type="evidence" value="ECO:0007669"/>
    <property type="project" value="UniProtKB-KW"/>
</dbReference>
<feature type="transmembrane region" description="Helical" evidence="12">
    <location>
        <begin position="7"/>
        <end position="35"/>
    </location>
</feature>